<dbReference type="Gene3D" id="3.30.70.20">
    <property type="match status" value="1"/>
</dbReference>
<dbReference type="GeneID" id="24794010"/>
<dbReference type="Proteomes" id="UP000028501">
    <property type="component" value="Chromosome"/>
</dbReference>
<evidence type="ECO:0000259" key="1">
    <source>
        <dbReference type="PROSITE" id="PS51379"/>
    </source>
</evidence>
<dbReference type="PROSITE" id="PS51379">
    <property type="entry name" value="4FE4S_FER_2"/>
    <property type="match status" value="2"/>
</dbReference>
<reference evidence="2 3" key="1">
    <citation type="submission" date="2013-07" db="EMBL/GenBank/DDBJ databases">
        <title>Genome of Archaeoglobus fulgidus.</title>
        <authorList>
            <person name="Fiebig A."/>
            <person name="Birkeland N.-K."/>
        </authorList>
    </citation>
    <scope>NUCLEOTIDE SEQUENCE [LARGE SCALE GENOMIC DNA]</scope>
    <source>
        <strain evidence="2 3">DSM 8774</strain>
    </source>
</reference>
<dbReference type="EMBL" id="CP006577">
    <property type="protein sequence ID" value="AIG97286.1"/>
    <property type="molecule type" value="Genomic_DNA"/>
</dbReference>
<dbReference type="AlphaFoldDB" id="A0A075WBC6"/>
<organism evidence="2 3">
    <name type="scientific">Archaeoglobus fulgidus DSM 8774</name>
    <dbReference type="NCBI Taxonomy" id="1344584"/>
    <lineage>
        <taxon>Archaea</taxon>
        <taxon>Methanobacteriati</taxon>
        <taxon>Methanobacteriota</taxon>
        <taxon>Archaeoglobi</taxon>
        <taxon>Archaeoglobales</taxon>
        <taxon>Archaeoglobaceae</taxon>
        <taxon>Archaeoglobus</taxon>
    </lineage>
</organism>
<name>A0A075WBC6_ARCFL</name>
<feature type="domain" description="4Fe-4S ferredoxin-type" evidence="1">
    <location>
        <begin position="32"/>
        <end position="58"/>
    </location>
</feature>
<accession>A0A075WBC6</accession>
<dbReference type="InterPro" id="IPR017900">
    <property type="entry name" value="4Fe4S_Fe_S_CS"/>
</dbReference>
<dbReference type="GO" id="GO:0016491">
    <property type="term" value="F:oxidoreductase activity"/>
    <property type="evidence" value="ECO:0007669"/>
    <property type="project" value="UniProtKB-ARBA"/>
</dbReference>
<sequence length="67" mass="7040">MYAVVVDLNLCKKCGICSEICPKGVFGEGGSVLNGRKCSGCRLCELYCPDFAIEVFRVGGDGADSGE</sequence>
<dbReference type="HOGENOM" id="CLU_139698_5_3_2"/>
<dbReference type="Pfam" id="PF00037">
    <property type="entry name" value="Fer4"/>
    <property type="match status" value="2"/>
</dbReference>
<feature type="domain" description="4Fe-4S ferredoxin-type" evidence="1">
    <location>
        <begin position="2"/>
        <end position="31"/>
    </location>
</feature>
<proteinExistence type="predicted"/>
<dbReference type="InterPro" id="IPR017896">
    <property type="entry name" value="4Fe4S_Fe-S-bd"/>
</dbReference>
<dbReference type="SUPFAM" id="SSF54862">
    <property type="entry name" value="4Fe-4S ferredoxins"/>
    <property type="match status" value="1"/>
</dbReference>
<evidence type="ECO:0000313" key="2">
    <source>
        <dbReference type="EMBL" id="AIG97286.1"/>
    </source>
</evidence>
<dbReference type="RefSeq" id="WP_010877977.1">
    <property type="nucleotide sequence ID" value="NZ_CP006577.1"/>
</dbReference>
<gene>
    <name evidence="2" type="ORF">AFULGI_00004780</name>
</gene>
<protein>
    <recommendedName>
        <fullName evidence="1">4Fe-4S ferredoxin-type domain-containing protein</fullName>
    </recommendedName>
</protein>
<evidence type="ECO:0000313" key="3">
    <source>
        <dbReference type="Proteomes" id="UP000028501"/>
    </source>
</evidence>
<dbReference type="PROSITE" id="PS00198">
    <property type="entry name" value="4FE4S_FER_1"/>
    <property type="match status" value="2"/>
</dbReference>
<dbReference type="KEGG" id="afg:AFULGI_00004780"/>